<dbReference type="Pfam" id="PF13376">
    <property type="entry name" value="OmdA"/>
    <property type="match status" value="1"/>
</dbReference>
<name>A0AAQ2C8U6_9MICO</name>
<proteinExistence type="predicted"/>
<evidence type="ECO:0000256" key="1">
    <source>
        <dbReference type="SAM" id="MobiDB-lite"/>
    </source>
</evidence>
<feature type="region of interest" description="Disordered" evidence="1">
    <location>
        <begin position="179"/>
        <end position="204"/>
    </location>
</feature>
<keyword evidence="3" id="KW-1185">Reference proteome</keyword>
<organism evidence="2 3">
    <name type="scientific">Cryobacterium shii</name>
    <dbReference type="NCBI Taxonomy" id="1259235"/>
    <lineage>
        <taxon>Bacteria</taxon>
        <taxon>Bacillati</taxon>
        <taxon>Actinomycetota</taxon>
        <taxon>Actinomycetes</taxon>
        <taxon>Micrococcales</taxon>
        <taxon>Microbacteriaceae</taxon>
        <taxon>Cryobacterium</taxon>
    </lineage>
</organism>
<evidence type="ECO:0008006" key="4">
    <source>
        <dbReference type="Google" id="ProtNLM"/>
    </source>
</evidence>
<comment type="caution">
    <text evidence="2">The sequence shown here is derived from an EMBL/GenBank/DDBJ whole genome shotgun (WGS) entry which is preliminary data.</text>
</comment>
<evidence type="ECO:0000313" key="3">
    <source>
        <dbReference type="Proteomes" id="UP000297403"/>
    </source>
</evidence>
<sequence>MAPPLTDLPVLEPADRQEWRAWLQTHHAESRGVWLAIGKKGNSVTELSYEAAVEEALCFGWIDSVVNRLGGDRYKQLMTPRKRGSAWAPSNRERWGRLVAQGRVAPAGRAAVEAAQADGSWTLLYEVEALIVPPDLAQALAANEEASSSLAALAPPTRKQILYWVASAKRPATRARRVEEAVAAAAENRPVRTDQWPPDRREPS</sequence>
<feature type="compositionally biased region" description="Basic and acidic residues" evidence="1">
    <location>
        <begin position="189"/>
        <end position="204"/>
    </location>
</feature>
<dbReference type="EMBL" id="SOFY01000009">
    <property type="protein sequence ID" value="TFC52585.1"/>
    <property type="molecule type" value="Genomic_DNA"/>
</dbReference>
<accession>A0AAQ2C8U6</accession>
<dbReference type="RefSeq" id="WP_134450874.1">
    <property type="nucleotide sequence ID" value="NZ_SOFY01000009.1"/>
</dbReference>
<protein>
    <recommendedName>
        <fullName evidence="4">Bacteriocin-protection protein</fullName>
    </recommendedName>
</protein>
<reference evidence="2 3" key="1">
    <citation type="submission" date="2019-03" db="EMBL/GenBank/DDBJ databases">
        <title>Genomics of glacier-inhabiting Cryobacterium strains.</title>
        <authorList>
            <person name="Liu Q."/>
            <person name="Xin Y.-H."/>
        </authorList>
    </citation>
    <scope>NUCLEOTIDE SEQUENCE [LARGE SCALE GENOMIC DNA]</scope>
    <source>
        <strain evidence="3">TMT1-22</strain>
    </source>
</reference>
<dbReference type="AlphaFoldDB" id="A0AAQ2C8U6"/>
<evidence type="ECO:0000313" key="2">
    <source>
        <dbReference type="EMBL" id="TFC52585.1"/>
    </source>
</evidence>
<gene>
    <name evidence="2" type="ORF">E3O49_01230</name>
</gene>
<dbReference type="Proteomes" id="UP000297403">
    <property type="component" value="Unassembled WGS sequence"/>
</dbReference>